<dbReference type="Gene3D" id="3.40.630.190">
    <property type="entry name" value="LCP protein"/>
    <property type="match status" value="1"/>
</dbReference>
<evidence type="ECO:0000256" key="1">
    <source>
        <dbReference type="ARBA" id="ARBA00006068"/>
    </source>
</evidence>
<keyword evidence="6" id="KW-1185">Reference proteome</keyword>
<feature type="region of interest" description="Disordered" evidence="2">
    <location>
        <begin position="479"/>
        <end position="531"/>
    </location>
</feature>
<evidence type="ECO:0000256" key="3">
    <source>
        <dbReference type="SAM" id="Phobius"/>
    </source>
</evidence>
<feature type="domain" description="Cell envelope-related transcriptional attenuator" evidence="4">
    <location>
        <begin position="224"/>
        <end position="407"/>
    </location>
</feature>
<keyword evidence="3" id="KW-1133">Transmembrane helix</keyword>
<feature type="transmembrane region" description="Helical" evidence="3">
    <location>
        <begin position="44"/>
        <end position="62"/>
    </location>
</feature>
<feature type="region of interest" description="Disordered" evidence="2">
    <location>
        <begin position="178"/>
        <end position="201"/>
    </location>
</feature>
<proteinExistence type="inferred from homology"/>
<evidence type="ECO:0000313" key="6">
    <source>
        <dbReference type="Proteomes" id="UP000198825"/>
    </source>
</evidence>
<evidence type="ECO:0000259" key="4">
    <source>
        <dbReference type="Pfam" id="PF03816"/>
    </source>
</evidence>
<feature type="transmembrane region" description="Helical" evidence="3">
    <location>
        <begin position="69"/>
        <end position="87"/>
    </location>
</feature>
<dbReference type="AlphaFoldDB" id="A0A1H2ND29"/>
<dbReference type="NCBIfam" id="TIGR00350">
    <property type="entry name" value="lytR_cpsA_psr"/>
    <property type="match status" value="1"/>
</dbReference>
<dbReference type="Proteomes" id="UP000198825">
    <property type="component" value="Chromosome I"/>
</dbReference>
<evidence type="ECO:0000313" key="5">
    <source>
        <dbReference type="EMBL" id="SDV02756.1"/>
    </source>
</evidence>
<gene>
    <name evidence="5" type="ORF">SAMN04488544_3690</name>
</gene>
<sequence>MPEDQPPADPRGSSSSWSWSRPGGGDDSGARRALPRNEDFRRTVGFTVLGTVVPGVGLLAAGRKVLGSVVLGVFVLTLAAIGVAALVDREALMQVGLDPTSLRRLAVVLAVVAALWVLVVIATHLSLRHRPSGRQRIVGGILVGVLAFAVAAPFAVASRTAYVSAGLVGSLFKSSDETKSATRPTFEPTHAGDQEQQDDPWADKPRVNVLLLGGDDGKGRVGTRTDTVILASIDTKTGDTTLFSLPRNTARMPFPSDSPLKKYYPNGFTDGNGENAEFFLNAMYRDVPATVPKDVIGDTDNLGADVMKLSVGQALGLKVDYYVLINLQGFSTMIDALGGIRLNVNTYIPIGGNTDLHIPPKEFIKPGPNQKMDGRSALWYARGRYGSDDFARMDRQRCVINAMIKQANPANVLTRYEDIANASKTLVRTDLPQEVLPAMVDLSLRVKDGNVRSVVFKNGVSGFISANPDFSQMRSRVKKAIGEAKDDSTPKKTASSGSSGSGSGSAPTSEDVDSSCKYDPKVAATARPYTG</sequence>
<keyword evidence="3" id="KW-0472">Membrane</keyword>
<dbReference type="OrthoDB" id="3573673at2"/>
<feature type="compositionally biased region" description="Low complexity" evidence="2">
    <location>
        <begin position="491"/>
        <end position="509"/>
    </location>
</feature>
<reference evidence="6" key="1">
    <citation type="submission" date="2016-10" db="EMBL/GenBank/DDBJ databases">
        <authorList>
            <person name="Varghese N."/>
            <person name="Submissions S."/>
        </authorList>
    </citation>
    <scope>NUCLEOTIDE SEQUENCE [LARGE SCALE GENOMIC DNA]</scope>
    <source>
        <strain evidence="6">DSM 21743</strain>
    </source>
</reference>
<dbReference type="PANTHER" id="PTHR33392:SF6">
    <property type="entry name" value="POLYISOPRENYL-TEICHOIC ACID--PEPTIDOGLYCAN TEICHOIC ACID TRANSFERASE TAGU"/>
    <property type="match status" value="1"/>
</dbReference>
<feature type="transmembrane region" description="Helical" evidence="3">
    <location>
        <begin position="137"/>
        <end position="156"/>
    </location>
</feature>
<dbReference type="EMBL" id="LT629799">
    <property type="protein sequence ID" value="SDV02756.1"/>
    <property type="molecule type" value="Genomic_DNA"/>
</dbReference>
<feature type="compositionally biased region" description="Low complexity" evidence="2">
    <location>
        <begin position="10"/>
        <end position="21"/>
    </location>
</feature>
<keyword evidence="3" id="KW-0812">Transmembrane</keyword>
<feature type="region of interest" description="Disordered" evidence="2">
    <location>
        <begin position="1"/>
        <end position="33"/>
    </location>
</feature>
<dbReference type="Pfam" id="PF03816">
    <property type="entry name" value="LytR_cpsA_psr"/>
    <property type="match status" value="1"/>
</dbReference>
<dbReference type="InterPro" id="IPR050922">
    <property type="entry name" value="LytR/CpsA/Psr_CW_biosynth"/>
</dbReference>
<dbReference type="PANTHER" id="PTHR33392">
    <property type="entry name" value="POLYISOPRENYL-TEICHOIC ACID--PEPTIDOGLYCAN TEICHOIC ACID TRANSFERASE TAGU"/>
    <property type="match status" value="1"/>
</dbReference>
<name>A0A1H2ND29_9ACTN</name>
<dbReference type="InterPro" id="IPR004474">
    <property type="entry name" value="LytR_CpsA_psr"/>
</dbReference>
<evidence type="ECO:0000256" key="2">
    <source>
        <dbReference type="SAM" id="MobiDB-lite"/>
    </source>
</evidence>
<comment type="similarity">
    <text evidence="1">Belongs to the LytR/CpsA/Psr (LCP) family.</text>
</comment>
<feature type="transmembrane region" description="Helical" evidence="3">
    <location>
        <begin position="107"/>
        <end position="125"/>
    </location>
</feature>
<organism evidence="5 6">
    <name type="scientific">Microlunatus sagamiharensis</name>
    <dbReference type="NCBI Taxonomy" id="546874"/>
    <lineage>
        <taxon>Bacteria</taxon>
        <taxon>Bacillati</taxon>
        <taxon>Actinomycetota</taxon>
        <taxon>Actinomycetes</taxon>
        <taxon>Propionibacteriales</taxon>
        <taxon>Propionibacteriaceae</taxon>
        <taxon>Microlunatus</taxon>
    </lineage>
</organism>
<dbReference type="RefSeq" id="WP_157720083.1">
    <property type="nucleotide sequence ID" value="NZ_LT629799.1"/>
</dbReference>
<protein>
    <submittedName>
        <fullName evidence="5">Cell envelope-related function transcriptional attenuator common domain-containing protein</fullName>
    </submittedName>
</protein>
<feature type="compositionally biased region" description="Basic and acidic residues" evidence="2">
    <location>
        <begin position="480"/>
        <end position="490"/>
    </location>
</feature>
<dbReference type="STRING" id="546874.SAMN04488544_3690"/>
<accession>A0A1H2ND29</accession>